<feature type="compositionally biased region" description="Low complexity" evidence="1">
    <location>
        <begin position="402"/>
        <end position="413"/>
    </location>
</feature>
<proteinExistence type="predicted"/>
<dbReference type="InterPro" id="IPR052894">
    <property type="entry name" value="AsmA-related"/>
</dbReference>
<evidence type="ECO:0000259" key="2">
    <source>
        <dbReference type="Pfam" id="PF05170"/>
    </source>
</evidence>
<feature type="region of interest" description="Disordered" evidence="1">
    <location>
        <begin position="392"/>
        <end position="424"/>
    </location>
</feature>
<reference evidence="4" key="1">
    <citation type="journal article" date="2019" name="Int. J. Syst. Evol. Microbiol.">
        <title>The Global Catalogue of Microorganisms (GCM) 10K type strain sequencing project: providing services to taxonomists for standard genome sequencing and annotation.</title>
        <authorList>
            <consortium name="The Broad Institute Genomics Platform"/>
            <consortium name="The Broad Institute Genome Sequencing Center for Infectious Disease"/>
            <person name="Wu L."/>
            <person name="Ma J."/>
        </authorList>
    </citation>
    <scope>NUCLEOTIDE SEQUENCE [LARGE SCALE GENOMIC DNA]</scope>
    <source>
        <strain evidence="4">NBRC 108723</strain>
    </source>
</reference>
<dbReference type="PANTHER" id="PTHR30441:SF4">
    <property type="entry name" value="PROTEIN ASMA"/>
    <property type="match status" value="1"/>
</dbReference>
<feature type="domain" description="AsmA" evidence="2">
    <location>
        <begin position="3"/>
        <end position="603"/>
    </location>
</feature>
<evidence type="ECO:0000256" key="1">
    <source>
        <dbReference type="SAM" id="MobiDB-lite"/>
    </source>
</evidence>
<dbReference type="InterPro" id="IPR007844">
    <property type="entry name" value="AsmA"/>
</dbReference>
<comment type="caution">
    <text evidence="3">The sequence shown here is derived from an EMBL/GenBank/DDBJ whole genome shotgun (WGS) entry which is preliminary data.</text>
</comment>
<evidence type="ECO:0000313" key="3">
    <source>
        <dbReference type="EMBL" id="GLT17589.1"/>
    </source>
</evidence>
<organism evidence="3 4">
    <name type="scientific">Vibrio zhanjiangensis</name>
    <dbReference type="NCBI Taxonomy" id="1046128"/>
    <lineage>
        <taxon>Bacteria</taxon>
        <taxon>Pseudomonadati</taxon>
        <taxon>Pseudomonadota</taxon>
        <taxon>Gammaproteobacteria</taxon>
        <taxon>Vibrionales</taxon>
        <taxon>Vibrionaceae</taxon>
        <taxon>Vibrio</taxon>
    </lineage>
</organism>
<evidence type="ECO:0000313" key="4">
    <source>
        <dbReference type="Proteomes" id="UP001157138"/>
    </source>
</evidence>
<feature type="region of interest" description="Disordered" evidence="1">
    <location>
        <begin position="132"/>
        <end position="157"/>
    </location>
</feature>
<protein>
    <submittedName>
        <fullName evidence="3">Cell envelope biogenesis protein AsmA</fullName>
    </submittedName>
</protein>
<accession>A0ABQ6EX93</accession>
<dbReference type="EMBL" id="BSPW01000024">
    <property type="protein sequence ID" value="GLT17589.1"/>
    <property type="molecule type" value="Genomic_DNA"/>
</dbReference>
<feature type="compositionally biased region" description="Polar residues" evidence="1">
    <location>
        <begin position="392"/>
        <end position="401"/>
    </location>
</feature>
<dbReference type="Proteomes" id="UP001157138">
    <property type="component" value="Unassembled WGS sequence"/>
</dbReference>
<dbReference type="PANTHER" id="PTHR30441">
    <property type="entry name" value="DUF748 DOMAIN-CONTAINING PROTEIN"/>
    <property type="match status" value="1"/>
</dbReference>
<gene>
    <name evidence="3" type="ORF">GCM10007938_13670</name>
</gene>
<dbReference type="Pfam" id="PF05170">
    <property type="entry name" value="AsmA"/>
    <property type="match status" value="1"/>
</dbReference>
<keyword evidence="4" id="KW-1185">Reference proteome</keyword>
<sequence length="716" mass="77625">MKKLFLFIAIPILVLLGAIVALVLFVNPNQFKPLIVEQTQKQTGLELVIEGDISWKFFPSLGFELGKTELRNPQGFSQPNLFKVDTVGIDVSVSPLFNQQLEIGNITLDGAEFYLETLKDGRKNIDALNKAQAGQVEDQAPTVNDAPAESLSTEATEKPASDWSINLAGVTVSNAAIEIQDKQSGTYTKLYDVSLTLSEFAIDTWTRAEFAVKGENNQQQFSAKGSAEFKLAKGFSEYSLREIELNAGFSDPSNQFDSIQLALDTFDFDKSNALTYDLAGNAAGLDINMKGSGSLTIDKAISKVTMDKLTLDATFKGDALPQSPMKVDMVSDLSFDLTKSHLNFVLETLTANALAFDGKANVTLGDIPKVRFSLHSPNIDLDEFLGLNLASSNESTTANPNTSDSTQSQASTDNAAPQAEVEPDLSALKTMDIKGDITIDKFKASNARMEKVKTSFYVNRGVAELTSFSSSLYQGSINASAKLDARKSPASYTVKQRIQGVKVQPLLSDVANNDKLEGTGNIDVDVKGQSLTPTGIQKNLVGTVGINFTDGAVNGINVAQLIRENYAKFKGQKVESSNEAQKTDFSAMKATLKLNKGVVSTDDLSMQSPLLRIRGNGSANYIDQTVNFTVSTSIVGSLEGQGGKNIDELKDVTIPINISGTWDKPKFKLVFDDVLKQKVEKEVDRGLKKLDEKLGDKIKDQKTKDAVNSLIKGLFN</sequence>
<name>A0ABQ6EX93_9VIBR</name>
<dbReference type="RefSeq" id="WP_284191492.1">
    <property type="nucleotide sequence ID" value="NZ_BSPW01000024.1"/>
</dbReference>